<dbReference type="EMBL" id="NBCO01000148">
    <property type="protein sequence ID" value="ORC80728.1"/>
    <property type="molecule type" value="Genomic_DNA"/>
</dbReference>
<feature type="region of interest" description="Disordered" evidence="1">
    <location>
        <begin position="141"/>
        <end position="173"/>
    </location>
</feature>
<dbReference type="GeneID" id="39991690"/>
<dbReference type="AlphaFoldDB" id="A0A1X0NDM3"/>
<dbReference type="VEuPathDB" id="TriTrypDB:TM35_001481010"/>
<feature type="compositionally biased region" description="Basic and acidic residues" evidence="1">
    <location>
        <begin position="148"/>
        <end position="173"/>
    </location>
</feature>
<keyword evidence="3" id="KW-1185">Reference proteome</keyword>
<accession>A0A1X0NDM3</accession>
<dbReference type="Proteomes" id="UP000192257">
    <property type="component" value="Unassembled WGS sequence"/>
</dbReference>
<dbReference type="RefSeq" id="XP_028876797.1">
    <property type="nucleotide sequence ID" value="XM_029031910.1"/>
</dbReference>
<organism evidence="2 3">
    <name type="scientific">Trypanosoma theileri</name>
    <dbReference type="NCBI Taxonomy" id="67003"/>
    <lineage>
        <taxon>Eukaryota</taxon>
        <taxon>Discoba</taxon>
        <taxon>Euglenozoa</taxon>
        <taxon>Kinetoplastea</taxon>
        <taxon>Metakinetoplastina</taxon>
        <taxon>Trypanosomatida</taxon>
        <taxon>Trypanosomatidae</taxon>
        <taxon>Trypanosoma</taxon>
    </lineage>
</organism>
<comment type="caution">
    <text evidence="2">The sequence shown here is derived from an EMBL/GenBank/DDBJ whole genome shotgun (WGS) entry which is preliminary data.</text>
</comment>
<evidence type="ECO:0000313" key="2">
    <source>
        <dbReference type="EMBL" id="ORC80728.1"/>
    </source>
</evidence>
<protein>
    <submittedName>
        <fullName evidence="2">Uncharacterized protein</fullName>
    </submittedName>
</protein>
<evidence type="ECO:0000313" key="3">
    <source>
        <dbReference type="Proteomes" id="UP000192257"/>
    </source>
</evidence>
<evidence type="ECO:0000256" key="1">
    <source>
        <dbReference type="SAM" id="MobiDB-lite"/>
    </source>
</evidence>
<sequence length="173" mass="19193">MPVCLLPWSWGPGGSWNFCWCLIIPNAHILHNNVAIAVWGRLCRPTGRHRFLLELHNRGRDAPSRSGHCAVSSVCRSKVIPMHYCRTASRWELGRASRSHANVFTFKPAPINSGLSFKIGFSNSMPAVLVEIRARCLDGSVPFSGPPNRRDTDGHLRTGSDKPHKLGREAPAH</sequence>
<proteinExistence type="predicted"/>
<name>A0A1X0NDM3_9TRYP</name>
<reference evidence="2 3" key="1">
    <citation type="submission" date="2017-03" db="EMBL/GenBank/DDBJ databases">
        <title>An alternative strategy for trypanosome survival in the mammalian bloodstream revealed through genome and transcriptome analysis of the ubiquitous bovine parasite Trypanosoma (Megatrypanum) theileri.</title>
        <authorList>
            <person name="Kelly S."/>
            <person name="Ivens A."/>
            <person name="Mott A."/>
            <person name="O'Neill E."/>
            <person name="Emms D."/>
            <person name="Macleod O."/>
            <person name="Voorheis P."/>
            <person name="Matthews J."/>
            <person name="Matthews K."/>
            <person name="Carrington M."/>
        </authorList>
    </citation>
    <scope>NUCLEOTIDE SEQUENCE [LARGE SCALE GENOMIC DNA]</scope>
    <source>
        <strain evidence="2">Edinburgh</strain>
    </source>
</reference>
<gene>
    <name evidence="2" type="ORF">TM35_001481010</name>
</gene>